<feature type="chain" id="PRO_5044763348" evidence="1">
    <location>
        <begin position="25"/>
        <end position="330"/>
    </location>
</feature>
<reference evidence="2 3" key="1">
    <citation type="submission" date="2024-08" db="EMBL/GenBank/DDBJ databases">
        <title>Gnathostoma spinigerum genome.</title>
        <authorList>
            <person name="Gonzalez-Bertolin B."/>
            <person name="Monzon S."/>
            <person name="Zaballos A."/>
            <person name="Jimenez P."/>
            <person name="Dekumyoy P."/>
            <person name="Varona S."/>
            <person name="Cuesta I."/>
            <person name="Sumanam S."/>
            <person name="Adisakwattana P."/>
            <person name="Gasser R.B."/>
            <person name="Hernandez-Gonzalez A."/>
            <person name="Young N.D."/>
            <person name="Perteguer M.J."/>
        </authorList>
    </citation>
    <scope>NUCLEOTIDE SEQUENCE [LARGE SCALE GENOMIC DNA]</scope>
    <source>
        <strain evidence="2">AL3</strain>
        <tissue evidence="2">Liver</tissue>
    </source>
</reference>
<accession>A0ABD6EXQ4</accession>
<protein>
    <submittedName>
        <fullName evidence="2">Uncharacterized protein</fullName>
    </submittedName>
</protein>
<dbReference type="Proteomes" id="UP001608902">
    <property type="component" value="Unassembled WGS sequence"/>
</dbReference>
<dbReference type="AlphaFoldDB" id="A0ABD6EXQ4"/>
<proteinExistence type="predicted"/>
<keyword evidence="1" id="KW-0732">Signal</keyword>
<gene>
    <name evidence="2" type="ORF">AB6A40_008176</name>
</gene>
<keyword evidence="3" id="KW-1185">Reference proteome</keyword>
<evidence type="ECO:0000313" key="3">
    <source>
        <dbReference type="Proteomes" id="UP001608902"/>
    </source>
</evidence>
<comment type="caution">
    <text evidence="2">The sequence shown here is derived from an EMBL/GenBank/DDBJ whole genome shotgun (WGS) entry which is preliminary data.</text>
</comment>
<organism evidence="2 3">
    <name type="scientific">Gnathostoma spinigerum</name>
    <dbReference type="NCBI Taxonomy" id="75299"/>
    <lineage>
        <taxon>Eukaryota</taxon>
        <taxon>Metazoa</taxon>
        <taxon>Ecdysozoa</taxon>
        <taxon>Nematoda</taxon>
        <taxon>Chromadorea</taxon>
        <taxon>Rhabditida</taxon>
        <taxon>Spirurina</taxon>
        <taxon>Gnathostomatomorpha</taxon>
        <taxon>Gnathostomatoidea</taxon>
        <taxon>Gnathostomatidae</taxon>
        <taxon>Gnathostoma</taxon>
    </lineage>
</organism>
<evidence type="ECO:0000256" key="1">
    <source>
        <dbReference type="SAM" id="SignalP"/>
    </source>
</evidence>
<name>A0ABD6EXQ4_9BILA</name>
<sequence>MLSLAVAFVFSVVTLGSLSDATDAQKQGYICDQGWSAIPGNEVTKWGALKSMTGLIDFENVDGKTAYIYGYGYDASAYIYFESKDEPNDIPFFMDLNPYSQIKLSRRIGGQWYNNTVVPIVLRCCSSGFYPRTHYFWMIELTFGVDKDQHFVDIIDRISGKSVYRFHLQKAVTKDDRYYFSQAGYNVLGVAWSNYGYRKFESGLPIGTQVQLVGKILKGHVTITLLKKNGYTGAVIMFRRPTRGFTEVEVIMNGKFEKGGCFDDCHYADFYDYTLTIITIKRINGGFQVWHKGFLYVTMENPNIERDDISGIQVMTGFQTYGISVLDCHA</sequence>
<evidence type="ECO:0000313" key="2">
    <source>
        <dbReference type="EMBL" id="MFH4981467.1"/>
    </source>
</evidence>
<dbReference type="EMBL" id="JBGFUD010007268">
    <property type="protein sequence ID" value="MFH4981467.1"/>
    <property type="molecule type" value="Genomic_DNA"/>
</dbReference>
<feature type="signal peptide" evidence="1">
    <location>
        <begin position="1"/>
        <end position="24"/>
    </location>
</feature>